<name>A0A8J6A2K5_GALPY</name>
<dbReference type="FunFam" id="1.10.840.10:FF:000009">
    <property type="entry name" value="rap guanine nucleotide exchange factor 1"/>
    <property type="match status" value="1"/>
</dbReference>
<feature type="region of interest" description="Disordered" evidence="4">
    <location>
        <begin position="1182"/>
        <end position="1235"/>
    </location>
</feature>
<dbReference type="GO" id="GO:0007265">
    <property type="term" value="P:Ras protein signal transduction"/>
    <property type="evidence" value="ECO:0007669"/>
    <property type="project" value="TreeGrafter"/>
</dbReference>
<feature type="compositionally biased region" description="Low complexity" evidence="4">
    <location>
        <begin position="844"/>
        <end position="856"/>
    </location>
</feature>
<dbReference type="Gene3D" id="1.10.840.10">
    <property type="entry name" value="Ras guanine-nucleotide exchange factors catalytic domain"/>
    <property type="match status" value="1"/>
</dbReference>
<feature type="region of interest" description="Disordered" evidence="4">
    <location>
        <begin position="1"/>
        <end position="30"/>
    </location>
</feature>
<dbReference type="SUPFAM" id="SSF48366">
    <property type="entry name" value="Ras GEF"/>
    <property type="match status" value="1"/>
</dbReference>
<dbReference type="EMBL" id="JAGFMF010011945">
    <property type="protein sequence ID" value="KAG8509470.1"/>
    <property type="molecule type" value="Genomic_DNA"/>
</dbReference>
<dbReference type="Proteomes" id="UP000700334">
    <property type="component" value="Unassembled WGS sequence"/>
</dbReference>
<feature type="compositionally biased region" description="Pro residues" evidence="4">
    <location>
        <begin position="14"/>
        <end position="30"/>
    </location>
</feature>
<proteinExistence type="predicted"/>
<dbReference type="SMART" id="SM00147">
    <property type="entry name" value="RasGEF"/>
    <property type="match status" value="1"/>
</dbReference>
<dbReference type="PROSITE" id="PS50009">
    <property type="entry name" value="RASGEF_CAT"/>
    <property type="match status" value="1"/>
</dbReference>
<dbReference type="CDD" id="cd00155">
    <property type="entry name" value="RasGEF"/>
    <property type="match status" value="1"/>
</dbReference>
<feature type="region of interest" description="Disordered" evidence="4">
    <location>
        <begin position="541"/>
        <end position="587"/>
    </location>
</feature>
<feature type="region of interest" description="Disordered" evidence="4">
    <location>
        <begin position="1109"/>
        <end position="1163"/>
    </location>
</feature>
<feature type="region of interest" description="Disordered" evidence="4">
    <location>
        <begin position="918"/>
        <end position="960"/>
    </location>
</feature>
<reference evidence="6" key="1">
    <citation type="journal article" date="2021" name="Evol. Appl.">
        <title>The genome of the Pyrenean desman and the effects of bottlenecks and inbreeding on the genomic landscape of an endangered species.</title>
        <authorList>
            <person name="Escoda L."/>
            <person name="Castresana J."/>
        </authorList>
    </citation>
    <scope>NUCLEOTIDE SEQUENCE</scope>
    <source>
        <strain evidence="6">IBE-C5619</strain>
    </source>
</reference>
<keyword evidence="7" id="KW-1185">Reference proteome</keyword>
<evidence type="ECO:0000256" key="4">
    <source>
        <dbReference type="SAM" id="MobiDB-lite"/>
    </source>
</evidence>
<comment type="caution">
    <text evidence="6">The sequence shown here is derived from an EMBL/GenBank/DDBJ whole genome shotgun (WGS) entry which is preliminary data.</text>
</comment>
<dbReference type="GO" id="GO:0005085">
    <property type="term" value="F:guanyl-nucleotide exchange factor activity"/>
    <property type="evidence" value="ECO:0007669"/>
    <property type="project" value="UniProtKB-KW"/>
</dbReference>
<feature type="region of interest" description="Disordered" evidence="4">
    <location>
        <begin position="414"/>
        <end position="441"/>
    </location>
</feature>
<feature type="domain" description="Ras-GEF" evidence="5">
    <location>
        <begin position="1346"/>
        <end position="1567"/>
    </location>
</feature>
<evidence type="ECO:0000256" key="3">
    <source>
        <dbReference type="PROSITE-ProRule" id="PRU00168"/>
    </source>
</evidence>
<gene>
    <name evidence="6" type="ORF">J0S82_011834</name>
</gene>
<dbReference type="PROSITE" id="PS00720">
    <property type="entry name" value="RASGEF"/>
    <property type="match status" value="1"/>
</dbReference>
<evidence type="ECO:0000313" key="6">
    <source>
        <dbReference type="EMBL" id="KAG8509470.1"/>
    </source>
</evidence>
<feature type="region of interest" description="Disordered" evidence="4">
    <location>
        <begin position="454"/>
        <end position="507"/>
    </location>
</feature>
<feature type="region of interest" description="Disordered" evidence="4">
    <location>
        <begin position="600"/>
        <end position="680"/>
    </location>
</feature>
<feature type="region of interest" description="Disordered" evidence="4">
    <location>
        <begin position="162"/>
        <end position="202"/>
    </location>
</feature>
<dbReference type="InterPro" id="IPR023578">
    <property type="entry name" value="Ras_GEF_dom_sf"/>
</dbReference>
<dbReference type="PANTHER" id="PTHR23113:SF224">
    <property type="entry name" value="RAP GUANINE NUCLEOTIDE EXCHANGE FACTOR 1"/>
    <property type="match status" value="1"/>
</dbReference>
<dbReference type="OrthoDB" id="25179at2759"/>
<dbReference type="PANTHER" id="PTHR23113">
    <property type="entry name" value="GUANINE NUCLEOTIDE EXCHANGE FACTOR"/>
    <property type="match status" value="1"/>
</dbReference>
<dbReference type="InterPro" id="IPR001895">
    <property type="entry name" value="RASGEF_cat_dom"/>
</dbReference>
<evidence type="ECO:0000259" key="5">
    <source>
        <dbReference type="PROSITE" id="PS50009"/>
    </source>
</evidence>
<feature type="compositionally biased region" description="Pro residues" evidence="4">
    <location>
        <begin position="423"/>
        <end position="434"/>
    </location>
</feature>
<sequence>GRLRRAQRALDTPAPCPPPPREARPHPPLRPLHRKVRRLIGEGPAVCLVHLGLCRVPSSQQPRDGGQLLTLCEDACEHVQVLSHNLTYGLVGPSSLPFETPSSREGELSRAGLTPTDSQRSHLSSFTMKLMDKFHSPKIKRTPSKKGKPAEVSVRIAEKPVNKVSGPRAPPGLRSQRRLSAGVHQGGNRQISTRGLPSPLGSGAAGSRIYVHQCCGFQVPKAEGQCALKNDWNPGPRFWGWRRHVTLPRVHGSAVGVLVRHTVGGVWVKGRGPPQPQVSGALSAPWQKPGVLSGIGNQSRLEEKEKEVVSALRYFKTIVDKMAIDKKVLEMLPGSASKVLEAILPLVQSDPRIQHSSALSSCYSRVYQSLANLIRWSDQVMLEGVNSEDKEMVTTVKGVIKAVLDGVKELVRLTTEKQGHPSPTSPAKPSPPACKPDGQPELPLTEREREILNKTPGLSPPAEPPDSTDGEVAPPKPPLPGIRVADNSPPPALPPKKRQSAPSPTRVAVVAPMSRATSGSSLPVGINRPDFDVDCYAQRRLSGGSHSYGGESPRLSPCSSIGKLSRSDEQLSSLDRDSGQCSRNTSCETLERYDPDYEFLQQDLSAADQLPAPGACDLSPLPESLGEAGSPFLGHPFQLPGSCPAPEGPSGLQTDTPPALPEKKRRSTAAQAPDGPGCRVAYERLPSQYDNICEDDLQPPAGAFTPFAAILPFQHTAPAAPAAFAGDFTAPEPAGDLEKPPPLPEKKNKNMLAYMQLLEDYSEPQPSVFYQTPQSEHVYQRKNRMLMEVYGFTDPLGDAPLGLAPPPALPPKQRQLPPPRHRPHSLHLTPPRARRGLPAPPGPRGASGPEPSGAPECRAALPPPTPDALCSLPPSRLLQASYAASSFSSVSYCVQQTKVAFTPEDGSAAQGITVSASNPFLGRHGAVPSVSRSRCSLQEAPAAPPPPPSPPPEPGRSAAASVALGVGPRAGWPHSGQTWQEAFSVVSHWAWVALRWPCKSVLRSFSQDSVPRGQASAQPFLPPTSSSSPHFPPVRQSQSSELAPAAGPPASTTDGPPPAPQERAAHGDAGRRAPEAALSGSSQTPSSARAGEGAGEGEYVRLCSAGRGGEELAVSRGEPPTVKDGPCRDPSSAGGTPGKESRDGGDRAPQSPDAPESAQLGEDVDELTLIDHEEIMARLTLKQEAPPLPSLQGDDGPDVRGGSGDILLVHATETDRKGTSARGPAPSRPGQHGVAVRGQAPLPLAPEVSARPARAGAFLTTYRTFITPEELIKKLHLVELTEEILKLLMELVFRLVCSGELSLARVLRKNILDKAGQRKLLRCASSGQPLAARGVAARPGTLHDFHSHEIAEQLTLLDAELFYKIEIPEVLLWAKEQNEEKSPNLTQFTEHFNNMVRSIIMLQEKAQDRERLLLKFIKIMKHLRKLNNFNSYLAILSALDSAPIRRLEWQKQTSEGLAEYCTLIDSSSSFRAYRAALSEVEPPCIPYLGLILQDLTFVHLGNPDYIDGKVNFSKRWQQFNILDSMRCFQQAHYDIRRNEDIVSFFNDFSDHLAEEALWELSLKIKPRNITRRKTDREEKT</sequence>
<dbReference type="SMART" id="SM00229">
    <property type="entry name" value="RasGEFN"/>
    <property type="match status" value="1"/>
</dbReference>
<dbReference type="Pfam" id="PF00617">
    <property type="entry name" value="RasGEF"/>
    <property type="match status" value="1"/>
</dbReference>
<feature type="compositionally biased region" description="Pro residues" evidence="4">
    <location>
        <begin position="942"/>
        <end position="954"/>
    </location>
</feature>
<dbReference type="InterPro" id="IPR008937">
    <property type="entry name" value="Ras-like_GEF"/>
</dbReference>
<feature type="compositionally biased region" description="Basic and acidic residues" evidence="4">
    <location>
        <begin position="1063"/>
        <end position="1074"/>
    </location>
</feature>
<feature type="region of interest" description="Disordered" evidence="4">
    <location>
        <begin position="97"/>
        <end position="121"/>
    </location>
</feature>
<feature type="region of interest" description="Disordered" evidence="4">
    <location>
        <begin position="1011"/>
        <end position="1095"/>
    </location>
</feature>
<protein>
    <recommendedName>
        <fullName evidence="2">CRK SH3-binding GNRP</fullName>
    </recommendedName>
</protein>
<dbReference type="InterPro" id="IPR019804">
    <property type="entry name" value="Ras_G-nucl-exch_fac_CS"/>
</dbReference>
<evidence type="ECO:0000313" key="7">
    <source>
        <dbReference type="Proteomes" id="UP000700334"/>
    </source>
</evidence>
<feature type="non-terminal residue" evidence="6">
    <location>
        <position position="1"/>
    </location>
</feature>
<organism evidence="6 7">
    <name type="scientific">Galemys pyrenaicus</name>
    <name type="common">Iberian desman</name>
    <name type="synonym">Pyrenean desman</name>
    <dbReference type="NCBI Taxonomy" id="202257"/>
    <lineage>
        <taxon>Eukaryota</taxon>
        <taxon>Metazoa</taxon>
        <taxon>Chordata</taxon>
        <taxon>Craniata</taxon>
        <taxon>Vertebrata</taxon>
        <taxon>Euteleostomi</taxon>
        <taxon>Mammalia</taxon>
        <taxon>Eutheria</taxon>
        <taxon>Laurasiatheria</taxon>
        <taxon>Eulipotyphla</taxon>
        <taxon>Talpidae</taxon>
        <taxon>Galemys</taxon>
    </lineage>
</organism>
<feature type="region of interest" description="Disordered" evidence="4">
    <location>
        <begin position="801"/>
        <end position="861"/>
    </location>
</feature>
<dbReference type="InterPro" id="IPR036964">
    <property type="entry name" value="RASGEF_cat_dom_sf"/>
</dbReference>
<keyword evidence="1 3" id="KW-0344">Guanine-nucleotide releasing factor</keyword>
<dbReference type="GO" id="GO:0005886">
    <property type="term" value="C:plasma membrane"/>
    <property type="evidence" value="ECO:0007669"/>
    <property type="project" value="TreeGrafter"/>
</dbReference>
<accession>A0A8J6A2K5</accession>
<evidence type="ECO:0000256" key="2">
    <source>
        <dbReference type="ARBA" id="ARBA00083313"/>
    </source>
</evidence>
<feature type="compositionally biased region" description="Basic and acidic residues" evidence="4">
    <location>
        <begin position="565"/>
        <end position="578"/>
    </location>
</feature>
<evidence type="ECO:0000256" key="1">
    <source>
        <dbReference type="ARBA" id="ARBA00022658"/>
    </source>
</evidence>
<dbReference type="InterPro" id="IPR000651">
    <property type="entry name" value="Ras-like_Gua-exchang_fac_N"/>
</dbReference>